<keyword evidence="4 8" id="KW-0028">Amino-acid biosynthesis</keyword>
<dbReference type="PANTHER" id="PTHR21039">
    <property type="entry name" value="HISTIDINOL PHOSPHATASE-RELATED"/>
    <property type="match status" value="1"/>
</dbReference>
<comment type="pathway">
    <text evidence="1 8">Amino-acid biosynthesis; L-histidine biosynthesis; L-histidine from 5-phospho-alpha-D-ribose 1-diphosphate: step 8/9.</text>
</comment>
<dbReference type="InterPro" id="IPR010140">
    <property type="entry name" value="Histidinol_P_phosphatase_HisJ"/>
</dbReference>
<gene>
    <name evidence="10" type="ORF">J2S72_000570</name>
</gene>
<dbReference type="Gene3D" id="3.20.20.140">
    <property type="entry name" value="Metal-dependent hydrolases"/>
    <property type="match status" value="1"/>
</dbReference>
<dbReference type="PANTHER" id="PTHR21039:SF0">
    <property type="entry name" value="HISTIDINOL-PHOSPHATASE"/>
    <property type="match status" value="1"/>
</dbReference>
<dbReference type="Pfam" id="PF02811">
    <property type="entry name" value="PHP"/>
    <property type="match status" value="1"/>
</dbReference>
<reference evidence="10 11" key="1">
    <citation type="submission" date="2023-07" db="EMBL/GenBank/DDBJ databases">
        <title>Genomic Encyclopedia of Type Strains, Phase IV (KMG-IV): sequencing the most valuable type-strain genomes for metagenomic binning, comparative biology and taxonomic classification.</title>
        <authorList>
            <person name="Goeker M."/>
        </authorList>
    </citation>
    <scope>NUCLEOTIDE SEQUENCE [LARGE SCALE GENOMIC DNA]</scope>
    <source>
        <strain evidence="10 11">DSM 22616</strain>
    </source>
</reference>
<dbReference type="Proteomes" id="UP001236559">
    <property type="component" value="Unassembled WGS sequence"/>
</dbReference>
<evidence type="ECO:0000256" key="8">
    <source>
        <dbReference type="RuleBase" id="RU366003"/>
    </source>
</evidence>
<evidence type="ECO:0000256" key="6">
    <source>
        <dbReference type="ARBA" id="ARBA00023102"/>
    </source>
</evidence>
<evidence type="ECO:0000256" key="1">
    <source>
        <dbReference type="ARBA" id="ARBA00004970"/>
    </source>
</evidence>
<evidence type="ECO:0000256" key="4">
    <source>
        <dbReference type="ARBA" id="ARBA00022605"/>
    </source>
</evidence>
<protein>
    <recommendedName>
        <fullName evidence="3 8">Histidinol-phosphatase</fullName>
        <shortName evidence="8">HolPase</shortName>
        <ecNumber evidence="3 8">3.1.3.15</ecNumber>
    </recommendedName>
</protein>
<dbReference type="NCBIfam" id="TIGR01856">
    <property type="entry name" value="hisJ_fam"/>
    <property type="match status" value="1"/>
</dbReference>
<feature type="domain" description="Polymerase/histidinol phosphatase N-terminal" evidence="9">
    <location>
        <begin position="4"/>
        <end position="85"/>
    </location>
</feature>
<dbReference type="EMBL" id="JAUSTN010000003">
    <property type="protein sequence ID" value="MDQ0274553.1"/>
    <property type="molecule type" value="Genomic_DNA"/>
</dbReference>
<sequence>MKLFDLHLHSNFSFDSVEDPEKIVKSAIAKNVEVMGFTDHYDIFLGDKEPCMYNLNDYFKEIDRLRDKYSSKIKILRGIEIGLNLNFKGFIDRLIDLYPFDYVIGSIHGIYEDDIFENRDKIEKNPHFWLNKYYDYILKCLNSFDNFNILGHLDYIDRYIDFKYDPYDYLDRVEEIFKLLIKKNIALEINTGGLRKGLNFPHPKKVFLDRYFDLGGRFLTLGSDAHRASDVACDFDFALKYISEYPGELIYFERGKMIK</sequence>
<comment type="similarity">
    <text evidence="2 8">Belongs to the PHP hydrolase family. HisK subfamily.</text>
</comment>
<dbReference type="RefSeq" id="WP_036739233.1">
    <property type="nucleotide sequence ID" value="NZ_JAUSTN010000003.1"/>
</dbReference>
<keyword evidence="5 8" id="KW-0378">Hydrolase</keyword>
<evidence type="ECO:0000256" key="2">
    <source>
        <dbReference type="ARBA" id="ARBA00009152"/>
    </source>
</evidence>
<proteinExistence type="inferred from homology"/>
<organism evidence="10 11">
    <name type="scientific">Peptoniphilus koenoeneniae</name>
    <dbReference type="NCBI Taxonomy" id="507751"/>
    <lineage>
        <taxon>Bacteria</taxon>
        <taxon>Bacillati</taxon>
        <taxon>Bacillota</taxon>
        <taxon>Tissierellia</taxon>
        <taxon>Tissierellales</taxon>
        <taxon>Peptoniphilaceae</taxon>
        <taxon>Peptoniphilus</taxon>
    </lineage>
</organism>
<name>A0ABU0ATK3_9FIRM</name>
<dbReference type="SUPFAM" id="SSF89550">
    <property type="entry name" value="PHP domain-like"/>
    <property type="match status" value="1"/>
</dbReference>
<evidence type="ECO:0000259" key="9">
    <source>
        <dbReference type="SMART" id="SM00481"/>
    </source>
</evidence>
<dbReference type="InterPro" id="IPR016195">
    <property type="entry name" value="Pol/histidinol_Pase-like"/>
</dbReference>
<accession>A0ABU0ATK3</accession>
<evidence type="ECO:0000256" key="5">
    <source>
        <dbReference type="ARBA" id="ARBA00022801"/>
    </source>
</evidence>
<keyword evidence="11" id="KW-1185">Reference proteome</keyword>
<evidence type="ECO:0000256" key="7">
    <source>
        <dbReference type="ARBA" id="ARBA00049158"/>
    </source>
</evidence>
<comment type="caution">
    <text evidence="10">The sequence shown here is derived from an EMBL/GenBank/DDBJ whole genome shotgun (WGS) entry which is preliminary data.</text>
</comment>
<dbReference type="GO" id="GO:0004401">
    <property type="term" value="F:histidinol-phosphatase activity"/>
    <property type="evidence" value="ECO:0007669"/>
    <property type="project" value="UniProtKB-EC"/>
</dbReference>
<evidence type="ECO:0000313" key="10">
    <source>
        <dbReference type="EMBL" id="MDQ0274553.1"/>
    </source>
</evidence>
<comment type="catalytic activity">
    <reaction evidence="7 8">
        <text>L-histidinol phosphate + H2O = L-histidinol + phosphate</text>
        <dbReference type="Rhea" id="RHEA:14465"/>
        <dbReference type="ChEBI" id="CHEBI:15377"/>
        <dbReference type="ChEBI" id="CHEBI:43474"/>
        <dbReference type="ChEBI" id="CHEBI:57699"/>
        <dbReference type="ChEBI" id="CHEBI:57980"/>
        <dbReference type="EC" id="3.1.3.15"/>
    </reaction>
</comment>
<evidence type="ECO:0000313" key="11">
    <source>
        <dbReference type="Proteomes" id="UP001236559"/>
    </source>
</evidence>
<dbReference type="EC" id="3.1.3.15" evidence="3 8"/>
<dbReference type="InterPro" id="IPR003141">
    <property type="entry name" value="Pol/His_phosphatase_N"/>
</dbReference>
<dbReference type="SMART" id="SM00481">
    <property type="entry name" value="POLIIIAc"/>
    <property type="match status" value="1"/>
</dbReference>
<keyword evidence="6 8" id="KW-0368">Histidine biosynthesis</keyword>
<dbReference type="InterPro" id="IPR004013">
    <property type="entry name" value="PHP_dom"/>
</dbReference>
<evidence type="ECO:0000256" key="3">
    <source>
        <dbReference type="ARBA" id="ARBA00013085"/>
    </source>
</evidence>